<protein>
    <recommendedName>
        <fullName evidence="8">Major facilitator superfamily (MFS) profile domain-containing protein</fullName>
    </recommendedName>
</protein>
<sequence>MFVRSIFARLSRRKVSAYPLLLCMGLIDEVSAGIPVVALPLLRDHLGLSYAQIGLLFTVAALSSMLLEPLMNLYSDRGSKKRWILCGLLVLATTDIIIGNATIYLVLLLAFILSAPAGKAAIGLSQATVIDAAFGEETRTMTRWTLLSGIGDSLSPLLVATFVTLRLGWTELYWLMAISWLSVALLLAPLRFPTHAGPAVLPEKQDKASPWSNLRDALRDPLLVRWAALSLIPTMLDEVFLGFVALYLRDIVHISEAGIALIMLLQMLSSFVGLLLLDRVLKRRNLRPVHLLTLLALTTLLGMVVLLFAHTLWLTILALLVISGSCAGWYPIAKAEAYACRPGSSGLVRTVISLGAPFEMALPGAIGLISLNFGVLAGLGVLGLAPLLMLALLPYRQER</sequence>
<dbReference type="InterPro" id="IPR051788">
    <property type="entry name" value="MFS_Transporter"/>
</dbReference>
<evidence type="ECO:0000256" key="6">
    <source>
        <dbReference type="ARBA" id="ARBA00023136"/>
    </source>
</evidence>
<keyword evidence="10" id="KW-1185">Reference proteome</keyword>
<evidence type="ECO:0000256" key="5">
    <source>
        <dbReference type="ARBA" id="ARBA00022989"/>
    </source>
</evidence>
<dbReference type="Proteomes" id="UP000287352">
    <property type="component" value="Unassembled WGS sequence"/>
</dbReference>
<name>A0A401ZZV7_9CHLR</name>
<dbReference type="Pfam" id="PF07690">
    <property type="entry name" value="MFS_1"/>
    <property type="match status" value="1"/>
</dbReference>
<feature type="transmembrane region" description="Helical" evidence="7">
    <location>
        <begin position="351"/>
        <end position="369"/>
    </location>
</feature>
<feature type="transmembrane region" description="Helical" evidence="7">
    <location>
        <begin position="312"/>
        <end position="330"/>
    </location>
</feature>
<proteinExistence type="inferred from homology"/>
<dbReference type="PANTHER" id="PTHR23514">
    <property type="entry name" value="BYPASS OF STOP CODON PROTEIN 6"/>
    <property type="match status" value="1"/>
</dbReference>
<accession>A0A401ZZV7</accession>
<reference evidence="10" key="1">
    <citation type="submission" date="2018-12" db="EMBL/GenBank/DDBJ databases">
        <title>Tengunoibacter tsumagoiensis gen. nov., sp. nov., Dictyobacter kobayashii sp. nov., D. alpinus sp. nov., and D. joshuensis sp. nov. and description of Dictyobacteraceae fam. nov. within the order Ktedonobacterales isolated from Tengu-no-mugimeshi.</title>
        <authorList>
            <person name="Wang C.M."/>
            <person name="Zheng Y."/>
            <person name="Sakai Y."/>
            <person name="Toyoda A."/>
            <person name="Minakuchi Y."/>
            <person name="Abe K."/>
            <person name="Yokota A."/>
            <person name="Yabe S."/>
        </authorList>
    </citation>
    <scope>NUCLEOTIDE SEQUENCE [LARGE SCALE GENOMIC DNA]</scope>
    <source>
        <strain evidence="10">Uno3</strain>
    </source>
</reference>
<feature type="transmembrane region" description="Helical" evidence="7">
    <location>
        <begin position="254"/>
        <end position="277"/>
    </location>
</feature>
<dbReference type="AlphaFoldDB" id="A0A401ZZV7"/>
<evidence type="ECO:0000259" key="8">
    <source>
        <dbReference type="PROSITE" id="PS50850"/>
    </source>
</evidence>
<dbReference type="PANTHER" id="PTHR23514:SF3">
    <property type="entry name" value="BYPASS OF STOP CODON PROTEIN 6"/>
    <property type="match status" value="1"/>
</dbReference>
<evidence type="ECO:0000256" key="7">
    <source>
        <dbReference type="SAM" id="Phobius"/>
    </source>
</evidence>
<dbReference type="SUPFAM" id="SSF103473">
    <property type="entry name" value="MFS general substrate transporter"/>
    <property type="match status" value="1"/>
</dbReference>
<dbReference type="InterPro" id="IPR020846">
    <property type="entry name" value="MFS_dom"/>
</dbReference>
<dbReference type="InterPro" id="IPR036259">
    <property type="entry name" value="MFS_trans_sf"/>
</dbReference>
<evidence type="ECO:0000313" key="10">
    <source>
        <dbReference type="Proteomes" id="UP000287352"/>
    </source>
</evidence>
<evidence type="ECO:0000256" key="1">
    <source>
        <dbReference type="ARBA" id="ARBA00004651"/>
    </source>
</evidence>
<feature type="transmembrane region" description="Helical" evidence="7">
    <location>
        <begin position="172"/>
        <end position="190"/>
    </location>
</feature>
<feature type="domain" description="Major facilitator superfamily (MFS) profile" evidence="8">
    <location>
        <begin position="17"/>
        <end position="398"/>
    </location>
</feature>
<comment type="caution">
    <text evidence="9">The sequence shown here is derived from an EMBL/GenBank/DDBJ whole genome shotgun (WGS) entry which is preliminary data.</text>
</comment>
<dbReference type="Gene3D" id="1.20.1250.20">
    <property type="entry name" value="MFS general substrate transporter like domains"/>
    <property type="match status" value="1"/>
</dbReference>
<dbReference type="RefSeq" id="WP_126580036.1">
    <property type="nucleotide sequence ID" value="NZ_BIFR01000001.1"/>
</dbReference>
<feature type="transmembrane region" description="Helical" evidence="7">
    <location>
        <begin position="48"/>
        <end position="71"/>
    </location>
</feature>
<dbReference type="InterPro" id="IPR011701">
    <property type="entry name" value="MFS"/>
</dbReference>
<gene>
    <name evidence="9" type="ORF">KTT_22670</name>
</gene>
<feature type="transmembrane region" description="Helical" evidence="7">
    <location>
        <begin position="83"/>
        <end position="113"/>
    </location>
</feature>
<evidence type="ECO:0000256" key="3">
    <source>
        <dbReference type="ARBA" id="ARBA00022448"/>
    </source>
</evidence>
<feature type="transmembrane region" description="Helical" evidence="7">
    <location>
        <begin position="222"/>
        <end position="248"/>
    </location>
</feature>
<feature type="transmembrane region" description="Helical" evidence="7">
    <location>
        <begin position="289"/>
        <end position="306"/>
    </location>
</feature>
<dbReference type="OrthoDB" id="147247at2"/>
<comment type="similarity">
    <text evidence="2">Belongs to the major facilitator superfamily.</text>
</comment>
<dbReference type="EMBL" id="BIFR01000001">
    <property type="protein sequence ID" value="GCE12408.1"/>
    <property type="molecule type" value="Genomic_DNA"/>
</dbReference>
<comment type="subcellular location">
    <subcellularLocation>
        <location evidence="1">Cell membrane</location>
        <topology evidence="1">Multi-pass membrane protein</topology>
    </subcellularLocation>
</comment>
<keyword evidence="3" id="KW-0813">Transport</keyword>
<keyword evidence="6 7" id="KW-0472">Membrane</keyword>
<dbReference type="GO" id="GO:0005886">
    <property type="term" value="C:plasma membrane"/>
    <property type="evidence" value="ECO:0007669"/>
    <property type="project" value="UniProtKB-SubCell"/>
</dbReference>
<dbReference type="PROSITE" id="PS50850">
    <property type="entry name" value="MFS"/>
    <property type="match status" value="1"/>
</dbReference>
<keyword evidence="5 7" id="KW-1133">Transmembrane helix</keyword>
<feature type="transmembrane region" description="Helical" evidence="7">
    <location>
        <begin position="375"/>
        <end position="395"/>
    </location>
</feature>
<evidence type="ECO:0000313" key="9">
    <source>
        <dbReference type="EMBL" id="GCE12408.1"/>
    </source>
</evidence>
<keyword evidence="4 7" id="KW-0812">Transmembrane</keyword>
<evidence type="ECO:0000256" key="2">
    <source>
        <dbReference type="ARBA" id="ARBA00008335"/>
    </source>
</evidence>
<dbReference type="GO" id="GO:0022857">
    <property type="term" value="F:transmembrane transporter activity"/>
    <property type="evidence" value="ECO:0007669"/>
    <property type="project" value="InterPro"/>
</dbReference>
<evidence type="ECO:0000256" key="4">
    <source>
        <dbReference type="ARBA" id="ARBA00022692"/>
    </source>
</evidence>
<organism evidence="9 10">
    <name type="scientific">Tengunoibacter tsumagoiensis</name>
    <dbReference type="NCBI Taxonomy" id="2014871"/>
    <lineage>
        <taxon>Bacteria</taxon>
        <taxon>Bacillati</taxon>
        <taxon>Chloroflexota</taxon>
        <taxon>Ktedonobacteria</taxon>
        <taxon>Ktedonobacterales</taxon>
        <taxon>Dictyobacteraceae</taxon>
        <taxon>Tengunoibacter</taxon>
    </lineage>
</organism>